<gene>
    <name evidence="3" type="ORF">N5J11_11480</name>
    <name evidence="4" type="ORF">NCTC10692_02382</name>
</gene>
<feature type="domain" description="Solute-binding protein family 3/N-terminal" evidence="2">
    <location>
        <begin position="23"/>
        <end position="245"/>
    </location>
</feature>
<dbReference type="Proteomes" id="UP001161697">
    <property type="component" value="Unassembled WGS sequence"/>
</dbReference>
<dbReference type="SUPFAM" id="SSF53850">
    <property type="entry name" value="Periplasmic binding protein-like II"/>
    <property type="match status" value="1"/>
</dbReference>
<dbReference type="PANTHER" id="PTHR38834:SF3">
    <property type="entry name" value="SOLUTE-BINDING PROTEIN FAMILY 3_N-TERMINAL DOMAIN-CONTAINING PROTEIN"/>
    <property type="match status" value="1"/>
</dbReference>
<evidence type="ECO:0000313" key="5">
    <source>
        <dbReference type="Proteomes" id="UP000255303"/>
    </source>
</evidence>
<name>A0A061CTG0_ECTOL</name>
<organism evidence="4 5">
    <name type="scientific">Ectopseudomonas oleovorans</name>
    <name type="common">Pseudomonas oleovorans</name>
    <dbReference type="NCBI Taxonomy" id="301"/>
    <lineage>
        <taxon>Bacteria</taxon>
        <taxon>Pseudomonadati</taxon>
        <taxon>Pseudomonadota</taxon>
        <taxon>Gammaproteobacteria</taxon>
        <taxon>Pseudomonadales</taxon>
        <taxon>Pseudomonadaceae</taxon>
        <taxon>Ectopseudomonas</taxon>
    </lineage>
</organism>
<dbReference type="Pfam" id="PF00497">
    <property type="entry name" value="SBP_bac_3"/>
    <property type="match status" value="1"/>
</dbReference>
<proteinExistence type="predicted"/>
<evidence type="ECO:0000313" key="4">
    <source>
        <dbReference type="EMBL" id="SUD51917.1"/>
    </source>
</evidence>
<sequence>MNLKYLLAALLFCSFCVNVTAAELRLYTEDYRPFSYLENGKPSGMAVAVVEELIRRTGELARIELVPWTRGYHQVRHQADTALFFTVRTVQREAEFQWVGPIARGYTRFYTHKKDAGLRVTSLDDVRQLGTLAVPKQWYSYELLREQELDNLYGVPTPQDMLRMFRHGRVKLLLANNLTLDGMLAEQGMNAGQLQAQFDLMPNDSYIAFSLQTDAARVARWQQALQQMRHDGSLERIYRHWFPTADERTLVDLLRLE</sequence>
<dbReference type="EMBL" id="UGUV01000002">
    <property type="protein sequence ID" value="SUD51917.1"/>
    <property type="molecule type" value="Genomic_DNA"/>
</dbReference>
<dbReference type="PANTHER" id="PTHR38834">
    <property type="entry name" value="PERIPLASMIC SUBSTRATE BINDING PROTEIN FAMILY 3"/>
    <property type="match status" value="1"/>
</dbReference>
<accession>A0A061CTG0</accession>
<evidence type="ECO:0000313" key="3">
    <source>
        <dbReference type="EMBL" id="MDH1339848.1"/>
    </source>
</evidence>
<dbReference type="Proteomes" id="UP000255303">
    <property type="component" value="Unassembled WGS sequence"/>
</dbReference>
<keyword evidence="1" id="KW-0732">Signal</keyword>
<evidence type="ECO:0000259" key="2">
    <source>
        <dbReference type="SMART" id="SM00062"/>
    </source>
</evidence>
<evidence type="ECO:0000256" key="1">
    <source>
        <dbReference type="SAM" id="SignalP"/>
    </source>
</evidence>
<feature type="chain" id="PRO_5043117710" evidence="1">
    <location>
        <begin position="22"/>
        <end position="257"/>
    </location>
</feature>
<dbReference type="RefSeq" id="WP_004425179.1">
    <property type="nucleotide sequence ID" value="NZ_CAJQNA010000037.1"/>
</dbReference>
<feature type="signal peptide" evidence="1">
    <location>
        <begin position="1"/>
        <end position="21"/>
    </location>
</feature>
<dbReference type="GeneID" id="300415507"/>
<dbReference type="SMART" id="SM00062">
    <property type="entry name" value="PBPb"/>
    <property type="match status" value="1"/>
</dbReference>
<dbReference type="InterPro" id="IPR001638">
    <property type="entry name" value="Solute-binding_3/MltF_N"/>
</dbReference>
<protein>
    <submittedName>
        <fullName evidence="4">Extracellular solute-binding protein</fullName>
    </submittedName>
    <submittedName>
        <fullName evidence="3">Transporter substrate-binding domain-containing protein</fullName>
    </submittedName>
</protein>
<reference evidence="4 5" key="1">
    <citation type="submission" date="2018-06" db="EMBL/GenBank/DDBJ databases">
        <authorList>
            <consortium name="Pathogen Informatics"/>
            <person name="Doyle S."/>
        </authorList>
    </citation>
    <scope>NUCLEOTIDE SEQUENCE [LARGE SCALE GENOMIC DNA]</scope>
    <source>
        <strain evidence="4 5">NCTC10692</strain>
    </source>
</reference>
<dbReference type="EMBL" id="JAOCJE010000001">
    <property type="protein sequence ID" value="MDH1339848.1"/>
    <property type="molecule type" value="Genomic_DNA"/>
</dbReference>
<accession>A0A379JTF6</accession>
<dbReference type="AlphaFoldDB" id="A0A061CTG0"/>
<dbReference type="Gene3D" id="3.40.190.10">
    <property type="entry name" value="Periplasmic binding protein-like II"/>
    <property type="match status" value="2"/>
</dbReference>
<reference evidence="3" key="2">
    <citation type="submission" date="2022-09" db="EMBL/GenBank/DDBJ databases">
        <title>Intensive care unit water sources are persistently colonized with multi-drug resistant bacteria and are the site of extensive horizontal gene transfer of antibiotic resistance genes.</title>
        <authorList>
            <person name="Diorio-Toth L."/>
        </authorList>
    </citation>
    <scope>NUCLEOTIDE SEQUENCE</scope>
    <source>
        <strain evidence="3">GD03704</strain>
    </source>
</reference>